<keyword evidence="12" id="KW-1185">Reference proteome</keyword>
<gene>
    <name evidence="11" type="ORF">O3I_006780</name>
</gene>
<dbReference type="CDD" id="cd06171">
    <property type="entry name" value="Sigma70_r4"/>
    <property type="match status" value="1"/>
</dbReference>
<dbReference type="PANTHER" id="PTHR43133">
    <property type="entry name" value="RNA POLYMERASE ECF-TYPE SIGMA FACTO"/>
    <property type="match status" value="1"/>
</dbReference>
<evidence type="ECO:0000313" key="12">
    <source>
        <dbReference type="Proteomes" id="UP000006304"/>
    </source>
</evidence>
<keyword evidence="4 7" id="KW-0731">Sigma factor</keyword>
<dbReference type="PANTHER" id="PTHR43133:SF65">
    <property type="entry name" value="ECF RNA POLYMERASE SIGMA FACTOR SIGG"/>
    <property type="match status" value="1"/>
</dbReference>
<keyword evidence="3 7" id="KW-0805">Transcription regulation</keyword>
<sequence>MTTVSEAEFVRRTQPYRRELLAHCYRMLGSVHDAEDLVQETYLRAWRSFDTFEGRSSVRTWLYRIATNACLTALAAGAHRALPAGLGAASGDPYAEPVLAASWIGWVQPLPDALVAAESGDPASVAVNRDSLRLALIHCLQSLTENQRAVLLLRDVLGMTTAEVATILDTSTAAVKSTLQRARARLDRTAAVAEHAVPPTEPGQRALLDEYIAAFERSDAIALERLLHRDAVLEMPPARTWFQGKRTCMAYLAGQALGAPGDWLLYPTAANGQPAAVAYRRESSGYYRAFGVAVLTTTPEVIRRIVAFGDPTLVSAFGFPAEISGTVDRGVRGAAPERVPEEPFPGGSGLAR</sequence>
<dbReference type="GO" id="GO:0016779">
    <property type="term" value="F:nucleotidyltransferase activity"/>
    <property type="evidence" value="ECO:0007669"/>
    <property type="project" value="UniProtKB-KW"/>
</dbReference>
<dbReference type="InterPro" id="IPR039425">
    <property type="entry name" value="RNA_pol_sigma-70-like"/>
</dbReference>
<dbReference type="HOGENOM" id="CLU_043648_0_0_11"/>
<dbReference type="STRING" id="1133849.O3I_006780"/>
<dbReference type="PROSITE" id="PS01063">
    <property type="entry name" value="SIGMA70_ECF"/>
    <property type="match status" value="1"/>
</dbReference>
<keyword evidence="11" id="KW-0808">Transferase</keyword>
<accession>K0EQT4</accession>
<dbReference type="NCBIfam" id="TIGR02937">
    <property type="entry name" value="sigma70-ECF"/>
    <property type="match status" value="1"/>
</dbReference>
<reference evidence="11 12" key="1">
    <citation type="journal article" date="2012" name="J. Bacteriol.">
        <title>Complete genome sequence of Nocardia brasiliensis HUJEG-1.</title>
        <authorList>
            <person name="Vera-Cabrera L."/>
            <person name="Ortiz-Lopez R."/>
            <person name="Elizondo-Gonzalez R."/>
            <person name="Perez-Maya A.A."/>
            <person name="Ocampo-Candiani J."/>
        </authorList>
    </citation>
    <scope>NUCLEOTIDE SEQUENCE [LARGE SCALE GENOMIC DNA]</scope>
    <source>
        <strain evidence="12">ATCC 700358</strain>
    </source>
</reference>
<dbReference type="InterPro" id="IPR013325">
    <property type="entry name" value="RNA_pol_sigma_r2"/>
</dbReference>
<dbReference type="RefSeq" id="WP_014982174.1">
    <property type="nucleotide sequence ID" value="NC_018681.1"/>
</dbReference>
<protein>
    <recommendedName>
        <fullName evidence="7">RNA polymerase sigma factor</fullName>
    </recommendedName>
</protein>
<evidence type="ECO:0000259" key="10">
    <source>
        <dbReference type="Pfam" id="PF08281"/>
    </source>
</evidence>
<evidence type="ECO:0000256" key="6">
    <source>
        <dbReference type="ARBA" id="ARBA00023163"/>
    </source>
</evidence>
<evidence type="ECO:0000256" key="7">
    <source>
        <dbReference type="RuleBase" id="RU000716"/>
    </source>
</evidence>
<dbReference type="Pfam" id="PF04542">
    <property type="entry name" value="Sigma70_r2"/>
    <property type="match status" value="1"/>
</dbReference>
<evidence type="ECO:0000256" key="5">
    <source>
        <dbReference type="ARBA" id="ARBA00023125"/>
    </source>
</evidence>
<dbReference type="InterPro" id="IPR014305">
    <property type="entry name" value="RNA_pol_sigma-G_actinobac"/>
</dbReference>
<dbReference type="InterPro" id="IPR013324">
    <property type="entry name" value="RNA_pol_sigma_r3/r4-like"/>
</dbReference>
<dbReference type="Gene3D" id="3.10.450.50">
    <property type="match status" value="1"/>
</dbReference>
<evidence type="ECO:0000256" key="1">
    <source>
        <dbReference type="ARBA" id="ARBA00010641"/>
    </source>
</evidence>
<dbReference type="GO" id="GO:0016987">
    <property type="term" value="F:sigma factor activity"/>
    <property type="evidence" value="ECO:0007669"/>
    <property type="project" value="UniProtKB-KW"/>
</dbReference>
<evidence type="ECO:0000313" key="11">
    <source>
        <dbReference type="EMBL" id="AFT99318.1"/>
    </source>
</evidence>
<proteinExistence type="inferred from homology"/>
<dbReference type="EMBL" id="CP003876">
    <property type="protein sequence ID" value="AFT99318.1"/>
    <property type="molecule type" value="Genomic_DNA"/>
</dbReference>
<dbReference type="Proteomes" id="UP000006304">
    <property type="component" value="Chromosome"/>
</dbReference>
<comment type="subunit">
    <text evidence="2">Interacts transiently with the RNA polymerase catalytic core formed by RpoA, RpoB, RpoC and RpoZ (2 alpha, 1 beta, 1 beta' and 1 omega subunit) to form the RNA polymerase holoenzyme that can initiate transcription.</text>
</comment>
<evidence type="ECO:0000256" key="2">
    <source>
        <dbReference type="ARBA" id="ARBA00011344"/>
    </source>
</evidence>
<dbReference type="InterPro" id="IPR000838">
    <property type="entry name" value="RNA_pol_sigma70_ECF_CS"/>
</dbReference>
<dbReference type="InterPro" id="IPR014284">
    <property type="entry name" value="RNA_pol_sigma-70_dom"/>
</dbReference>
<evidence type="ECO:0000256" key="8">
    <source>
        <dbReference type="SAM" id="MobiDB-lite"/>
    </source>
</evidence>
<dbReference type="InterPro" id="IPR007627">
    <property type="entry name" value="RNA_pol_sigma70_r2"/>
</dbReference>
<organism evidence="11 12">
    <name type="scientific">Nocardia brasiliensis (strain ATCC 700358 / HUJEG-1)</name>
    <dbReference type="NCBI Taxonomy" id="1133849"/>
    <lineage>
        <taxon>Bacteria</taxon>
        <taxon>Bacillati</taxon>
        <taxon>Actinomycetota</taxon>
        <taxon>Actinomycetes</taxon>
        <taxon>Mycobacteriales</taxon>
        <taxon>Nocardiaceae</taxon>
        <taxon>Nocardia</taxon>
    </lineage>
</organism>
<dbReference type="InterPro" id="IPR032710">
    <property type="entry name" value="NTF2-like_dom_sf"/>
</dbReference>
<keyword evidence="11" id="KW-0548">Nucleotidyltransferase</keyword>
<feature type="domain" description="RNA polymerase sigma factor 70 region 4 type 2" evidence="10">
    <location>
        <begin position="134"/>
        <end position="186"/>
    </location>
</feature>
<keyword evidence="6 7" id="KW-0804">Transcription</keyword>
<evidence type="ECO:0000259" key="9">
    <source>
        <dbReference type="Pfam" id="PF04542"/>
    </source>
</evidence>
<comment type="similarity">
    <text evidence="1 7">Belongs to the sigma-70 factor family. ECF subfamily.</text>
</comment>
<keyword evidence="5 7" id="KW-0238">DNA-binding</keyword>
<evidence type="ECO:0000256" key="4">
    <source>
        <dbReference type="ARBA" id="ARBA00023082"/>
    </source>
</evidence>
<dbReference type="NCBIfam" id="TIGR02960">
    <property type="entry name" value="SigX5"/>
    <property type="match status" value="1"/>
</dbReference>
<dbReference type="eggNOG" id="COG1595">
    <property type="taxonomic scope" value="Bacteria"/>
</dbReference>
<dbReference type="AlphaFoldDB" id="K0EQT4"/>
<feature type="domain" description="RNA polymerase sigma-70 region 2" evidence="9">
    <location>
        <begin position="15"/>
        <end position="75"/>
    </location>
</feature>
<dbReference type="SUPFAM" id="SSF88659">
    <property type="entry name" value="Sigma3 and sigma4 domains of RNA polymerase sigma factors"/>
    <property type="match status" value="1"/>
</dbReference>
<dbReference type="SUPFAM" id="SSF88946">
    <property type="entry name" value="Sigma2 domain of RNA polymerase sigma factors"/>
    <property type="match status" value="1"/>
</dbReference>
<dbReference type="NCBIfam" id="NF006089">
    <property type="entry name" value="PRK08241.1"/>
    <property type="match status" value="1"/>
</dbReference>
<dbReference type="InterPro" id="IPR036388">
    <property type="entry name" value="WH-like_DNA-bd_sf"/>
</dbReference>
<dbReference type="KEGG" id="nbr:O3I_006780"/>
<dbReference type="GO" id="GO:0006352">
    <property type="term" value="P:DNA-templated transcription initiation"/>
    <property type="evidence" value="ECO:0007669"/>
    <property type="project" value="InterPro"/>
</dbReference>
<dbReference type="GO" id="GO:0006950">
    <property type="term" value="P:response to stress"/>
    <property type="evidence" value="ECO:0007669"/>
    <property type="project" value="UniProtKB-ARBA"/>
</dbReference>
<dbReference type="Gene3D" id="1.10.1740.10">
    <property type="match status" value="1"/>
</dbReference>
<evidence type="ECO:0000256" key="3">
    <source>
        <dbReference type="ARBA" id="ARBA00023015"/>
    </source>
</evidence>
<dbReference type="Pfam" id="PF08281">
    <property type="entry name" value="Sigma70_r4_2"/>
    <property type="match status" value="1"/>
</dbReference>
<feature type="region of interest" description="Disordered" evidence="8">
    <location>
        <begin position="331"/>
        <end position="352"/>
    </location>
</feature>
<dbReference type="InterPro" id="IPR013249">
    <property type="entry name" value="RNA_pol_sigma70_r4_t2"/>
</dbReference>
<dbReference type="Gene3D" id="1.10.10.10">
    <property type="entry name" value="Winged helix-like DNA-binding domain superfamily/Winged helix DNA-binding domain"/>
    <property type="match status" value="1"/>
</dbReference>
<dbReference type="GO" id="GO:0003677">
    <property type="term" value="F:DNA binding"/>
    <property type="evidence" value="ECO:0007669"/>
    <property type="project" value="UniProtKB-KW"/>
</dbReference>
<name>K0EQT4_NOCB7</name>
<dbReference type="SUPFAM" id="SSF54427">
    <property type="entry name" value="NTF2-like"/>
    <property type="match status" value="1"/>
</dbReference>